<evidence type="ECO:0000256" key="2">
    <source>
        <dbReference type="ARBA" id="ARBA00022741"/>
    </source>
</evidence>
<feature type="compositionally biased region" description="Polar residues" evidence="4">
    <location>
        <begin position="927"/>
        <end position="960"/>
    </location>
</feature>
<proteinExistence type="predicted"/>
<evidence type="ECO:0000256" key="1">
    <source>
        <dbReference type="ARBA" id="ARBA00022598"/>
    </source>
</evidence>
<dbReference type="PANTHER" id="PTHR12241">
    <property type="entry name" value="TUBULIN POLYGLUTAMYLASE"/>
    <property type="match status" value="1"/>
</dbReference>
<evidence type="ECO:0000256" key="3">
    <source>
        <dbReference type="ARBA" id="ARBA00022840"/>
    </source>
</evidence>
<dbReference type="Pfam" id="PF03133">
    <property type="entry name" value="TTL"/>
    <property type="match status" value="1"/>
</dbReference>
<feature type="region of interest" description="Disordered" evidence="4">
    <location>
        <begin position="171"/>
        <end position="347"/>
    </location>
</feature>
<dbReference type="GO" id="GO:0000226">
    <property type="term" value="P:microtubule cytoskeleton organization"/>
    <property type="evidence" value="ECO:0007669"/>
    <property type="project" value="TreeGrafter"/>
</dbReference>
<evidence type="ECO:0008006" key="7">
    <source>
        <dbReference type="Google" id="ProtNLM"/>
    </source>
</evidence>
<dbReference type="SUPFAM" id="SSF56059">
    <property type="entry name" value="Glutathione synthetase ATP-binding domain-like"/>
    <property type="match status" value="1"/>
</dbReference>
<evidence type="ECO:0000313" key="5">
    <source>
        <dbReference type="EnsemblMetazoa" id="XP_014250187.1"/>
    </source>
</evidence>
<accession>A0A8I6RU90</accession>
<dbReference type="PANTHER" id="PTHR12241:SF162">
    <property type="entry name" value="TUBULIN MONOGLUTAMYLASE TTLL4"/>
    <property type="match status" value="1"/>
</dbReference>
<keyword evidence="2" id="KW-0547">Nucleotide-binding</keyword>
<keyword evidence="3" id="KW-0067">ATP-binding</keyword>
<dbReference type="InterPro" id="IPR004344">
    <property type="entry name" value="TTL/TTLL_fam"/>
</dbReference>
<evidence type="ECO:0000313" key="6">
    <source>
        <dbReference type="Proteomes" id="UP000494040"/>
    </source>
</evidence>
<evidence type="ECO:0000256" key="4">
    <source>
        <dbReference type="SAM" id="MobiDB-lite"/>
    </source>
</evidence>
<dbReference type="GO" id="GO:0015631">
    <property type="term" value="F:tubulin binding"/>
    <property type="evidence" value="ECO:0007669"/>
    <property type="project" value="TreeGrafter"/>
</dbReference>
<feature type="compositionally biased region" description="Polar residues" evidence="4">
    <location>
        <begin position="324"/>
        <end position="340"/>
    </location>
</feature>
<organism evidence="5 6">
    <name type="scientific">Cimex lectularius</name>
    <name type="common">Bed bug</name>
    <name type="synonym">Acanthia lectularia</name>
    <dbReference type="NCBI Taxonomy" id="79782"/>
    <lineage>
        <taxon>Eukaryota</taxon>
        <taxon>Metazoa</taxon>
        <taxon>Ecdysozoa</taxon>
        <taxon>Arthropoda</taxon>
        <taxon>Hexapoda</taxon>
        <taxon>Insecta</taxon>
        <taxon>Pterygota</taxon>
        <taxon>Neoptera</taxon>
        <taxon>Paraneoptera</taxon>
        <taxon>Hemiptera</taxon>
        <taxon>Heteroptera</taxon>
        <taxon>Panheteroptera</taxon>
        <taxon>Cimicomorpha</taxon>
        <taxon>Cimicidae</taxon>
        <taxon>Cimex</taxon>
    </lineage>
</organism>
<protein>
    <recommendedName>
        <fullName evidence="7">Tubulin polyglutamylase TTLL4-like</fullName>
    </recommendedName>
</protein>
<reference evidence="5" key="1">
    <citation type="submission" date="2022-01" db="UniProtKB">
        <authorList>
            <consortium name="EnsemblMetazoa"/>
        </authorList>
    </citation>
    <scope>IDENTIFICATION</scope>
</reference>
<dbReference type="Proteomes" id="UP000494040">
    <property type="component" value="Unassembled WGS sequence"/>
</dbReference>
<name>A0A8I6RU90_CIMLE</name>
<feature type="compositionally biased region" description="Polar residues" evidence="4">
    <location>
        <begin position="299"/>
        <end position="308"/>
    </location>
</feature>
<dbReference type="AlphaFoldDB" id="A0A8I6RU90"/>
<keyword evidence="6" id="KW-1185">Reference proteome</keyword>
<dbReference type="GO" id="GO:0005524">
    <property type="term" value="F:ATP binding"/>
    <property type="evidence" value="ECO:0007669"/>
    <property type="project" value="UniProtKB-KW"/>
</dbReference>
<dbReference type="RefSeq" id="XP_014250187.1">
    <property type="nucleotide sequence ID" value="XM_014394701.2"/>
</dbReference>
<dbReference type="GO" id="GO:0036064">
    <property type="term" value="C:ciliary basal body"/>
    <property type="evidence" value="ECO:0007669"/>
    <property type="project" value="TreeGrafter"/>
</dbReference>
<dbReference type="GeneID" id="106667057"/>
<dbReference type="OrthoDB" id="202825at2759"/>
<feature type="compositionally biased region" description="Basic and acidic residues" evidence="4">
    <location>
        <begin position="221"/>
        <end position="234"/>
    </location>
</feature>
<dbReference type="EnsemblMetazoa" id="XM_014394701.2">
    <property type="protein sequence ID" value="XP_014250187.1"/>
    <property type="gene ID" value="LOC106667057"/>
</dbReference>
<keyword evidence="1" id="KW-0436">Ligase</keyword>
<dbReference type="GO" id="GO:0070740">
    <property type="term" value="F:tubulin-glutamic acid ligase activity"/>
    <property type="evidence" value="ECO:0007669"/>
    <property type="project" value="TreeGrafter"/>
</dbReference>
<sequence>MASPYIVPKITISNPKDCKSCSNSTTNLPSSPLKHRIGTCGFSCTEWCSVCEDQLKSGFKDQAGNVGYSDRPYSDVLRLQNSNRNDKKTRLVNSLEKMEFDYEGSADSEKGTAGRKTCKQEMEKIGNGDVYWSYPRCGNNISTKQWTPNRVHEKYLKEVEALRGKLRELRGASSRKLPATPSEPELSLLKKQSSPPRHTFRNPYITQNDLKQAEKVSQLPDTKRNRHSSERESTIHTNFSAASKRPRDKSPPMSKLSGDANFKATRHVSIKEKHASYKSELNPMPKQAPPVPEDEQPTKSESPPQVSEESIPVKVRAFPKAVDASTSCTEVKPKSSQQSPAKLVQTPKPSVIKKGRSLSYTIGATYAIPAVEDFASPYSLVTPSYAVGDTLEQISLEEKSLKNVITASPSLQSESQPFIRPSLFPHVPPYLRFISHDAKAPTIPKLIQRSLKWKLSTITPLVVRHTVQNSGFKLVRRTNDWLGIWGRHMKSICFKTLKDYQKINHIPGTFQIGRKDRLWKNLFRLMSKFGKKEFGFIPRTFILPQDMKLLRQAWDRTGSKAKWIVKPPASARGTGIKVVHKWGQIPKKVPVIVQKYISNPYLINGNKFDLRLYVLVPTFNPLRIYLYENGLVRFASVKYSDEPSTLNNRYMHLTNYSINKLSNNYAQNEDAEACTGHKWTIKSLWTYLEGSVNMDALWTSLEELVIKTMISGESSISQLSNSNLTSRYCSYELFGVDVLLDENLRPWLLEVNISPSLHSSSPLDLAVKGPMVKDLLNIAGFQIPNKLTQAQQDELSKRFGIEGKLCYDHRLFVNGLSPAEKSKQLFFDKVEDREYYKDSILTDLTPDDIRHLVIYEDELTQIGQFQKVFPTERTHTFLQYFEGNRYYNYLFDAWESRYHNNRTEGIKLLELKCREQIHLDVTCVEPRNSTPYSSDNPNANENPLDESQSVAHHSGSPSEETTVRLGYKYGRSRVRRMLSSKCGYARFHKKKVWAAVK</sequence>
<dbReference type="Gene3D" id="3.30.470.20">
    <property type="entry name" value="ATP-grasp fold, B domain"/>
    <property type="match status" value="1"/>
</dbReference>
<dbReference type="PROSITE" id="PS51221">
    <property type="entry name" value="TTL"/>
    <property type="match status" value="1"/>
</dbReference>
<feature type="region of interest" description="Disordered" evidence="4">
    <location>
        <begin position="926"/>
        <end position="964"/>
    </location>
</feature>